<sequence>MVRIGLKEMLLSLLLIGSGSCAKSYNSSLPIVDLGYVKQQATSYNQTYDFYHFRNIRYAAPPLGDLRFRKPQPPLNQSGIQNGDISIAETICHQAFPPFLADLPYGLQYTFLDVYVPGSLKPGDDAPVLVWVYGGGYIIGSKEMWGDPARLIQSADEPMIYVSINYRLGAFGWLSPQNVTDMDANIGLHDSLAAMEWVKEYISNFGGNKDKITVMGESAGGGVILHTITSYGGEGKKLPFQQAILQSTGFDPKRTHYSDRNAQYDTFRRSANCTTLKCLRNAPTEVLLKANNDVIMALDTWGFGTFGPAVDGDYVPDIPMRLLAQGKYHHELKSLIASNTGFEAGIVFPTADNVTADSFNNSLNGFYPLAPETLKQKALALYPYRGPGIPEWQRASAFLGDTIFNCHHAWLAKSFQMSYRYVFNLPPANHGQDIFYTFYMGPSAAIANETTAVIHQEYITDYVTRGEPGCERGVCFPRYGGDANTLWVNLTEINIVRDPWASERCDLLVELAEYS</sequence>
<keyword evidence="2 3" id="KW-0378">Hydrolase</keyword>
<feature type="chain" id="PRO_5016195523" description="Carboxylic ester hydrolase" evidence="3">
    <location>
        <begin position="22"/>
        <end position="515"/>
    </location>
</feature>
<dbReference type="Proteomes" id="UP000246991">
    <property type="component" value="Unassembled WGS sequence"/>
</dbReference>
<dbReference type="InterPro" id="IPR002018">
    <property type="entry name" value="CarbesteraseB"/>
</dbReference>
<proteinExistence type="inferred from homology"/>
<keyword evidence="3" id="KW-0732">Signal</keyword>
<gene>
    <name evidence="5" type="ORF">C7212DRAFT_351788</name>
</gene>
<evidence type="ECO:0000256" key="1">
    <source>
        <dbReference type="ARBA" id="ARBA00005964"/>
    </source>
</evidence>
<dbReference type="SUPFAM" id="SSF53474">
    <property type="entry name" value="alpha/beta-Hydrolases"/>
    <property type="match status" value="1"/>
</dbReference>
<dbReference type="PROSITE" id="PS51257">
    <property type="entry name" value="PROKAR_LIPOPROTEIN"/>
    <property type="match status" value="1"/>
</dbReference>
<evidence type="ECO:0000256" key="3">
    <source>
        <dbReference type="RuleBase" id="RU361235"/>
    </source>
</evidence>
<dbReference type="Pfam" id="PF00135">
    <property type="entry name" value="COesterase"/>
    <property type="match status" value="1"/>
</dbReference>
<dbReference type="Gene3D" id="3.40.50.1820">
    <property type="entry name" value="alpha/beta hydrolase"/>
    <property type="match status" value="1"/>
</dbReference>
<dbReference type="PANTHER" id="PTHR11559">
    <property type="entry name" value="CARBOXYLESTERASE"/>
    <property type="match status" value="1"/>
</dbReference>
<dbReference type="GO" id="GO:0016787">
    <property type="term" value="F:hydrolase activity"/>
    <property type="evidence" value="ECO:0007669"/>
    <property type="project" value="UniProtKB-KW"/>
</dbReference>
<name>A0A317STB9_9PEZI</name>
<feature type="domain" description="Carboxylesterase type B" evidence="4">
    <location>
        <begin position="41"/>
        <end position="505"/>
    </location>
</feature>
<dbReference type="AlphaFoldDB" id="A0A317STB9"/>
<dbReference type="EC" id="3.1.1.-" evidence="3"/>
<evidence type="ECO:0000256" key="2">
    <source>
        <dbReference type="ARBA" id="ARBA00022801"/>
    </source>
</evidence>
<dbReference type="InterPro" id="IPR050309">
    <property type="entry name" value="Type-B_Carboxylest/Lipase"/>
</dbReference>
<dbReference type="InterPro" id="IPR019826">
    <property type="entry name" value="Carboxylesterase_B_AS"/>
</dbReference>
<dbReference type="EMBL" id="PYWC01000031">
    <property type="protein sequence ID" value="PWW76636.1"/>
    <property type="molecule type" value="Genomic_DNA"/>
</dbReference>
<dbReference type="STRING" id="42249.A0A317STB9"/>
<keyword evidence="6" id="KW-1185">Reference proteome</keyword>
<evidence type="ECO:0000259" key="4">
    <source>
        <dbReference type="Pfam" id="PF00135"/>
    </source>
</evidence>
<evidence type="ECO:0000313" key="5">
    <source>
        <dbReference type="EMBL" id="PWW76636.1"/>
    </source>
</evidence>
<dbReference type="PROSITE" id="PS00122">
    <property type="entry name" value="CARBOXYLESTERASE_B_1"/>
    <property type="match status" value="1"/>
</dbReference>
<reference evidence="5 6" key="1">
    <citation type="submission" date="2018-03" db="EMBL/GenBank/DDBJ databases">
        <title>Genomes of Pezizomycetes fungi and the evolution of truffles.</title>
        <authorList>
            <person name="Murat C."/>
            <person name="Payen T."/>
            <person name="Noel B."/>
            <person name="Kuo A."/>
            <person name="Martin F.M."/>
        </authorList>
    </citation>
    <scope>NUCLEOTIDE SEQUENCE [LARGE SCALE GENOMIC DNA]</scope>
    <source>
        <strain evidence="5">091103-1</strain>
    </source>
</reference>
<dbReference type="OrthoDB" id="408631at2759"/>
<accession>A0A317STB9</accession>
<evidence type="ECO:0000313" key="6">
    <source>
        <dbReference type="Proteomes" id="UP000246991"/>
    </source>
</evidence>
<dbReference type="InterPro" id="IPR029058">
    <property type="entry name" value="AB_hydrolase_fold"/>
</dbReference>
<protein>
    <recommendedName>
        <fullName evidence="3">Carboxylic ester hydrolase</fullName>
        <ecNumber evidence="3">3.1.1.-</ecNumber>
    </recommendedName>
</protein>
<organism evidence="5 6">
    <name type="scientific">Tuber magnatum</name>
    <name type="common">white Piedmont truffle</name>
    <dbReference type="NCBI Taxonomy" id="42249"/>
    <lineage>
        <taxon>Eukaryota</taxon>
        <taxon>Fungi</taxon>
        <taxon>Dikarya</taxon>
        <taxon>Ascomycota</taxon>
        <taxon>Pezizomycotina</taxon>
        <taxon>Pezizomycetes</taxon>
        <taxon>Pezizales</taxon>
        <taxon>Tuberaceae</taxon>
        <taxon>Tuber</taxon>
    </lineage>
</organism>
<feature type="signal peptide" evidence="3">
    <location>
        <begin position="1"/>
        <end position="21"/>
    </location>
</feature>
<comment type="similarity">
    <text evidence="1 3">Belongs to the type-B carboxylesterase/lipase family.</text>
</comment>
<comment type="caution">
    <text evidence="5">The sequence shown here is derived from an EMBL/GenBank/DDBJ whole genome shotgun (WGS) entry which is preliminary data.</text>
</comment>